<accession>A0ABD5NG02</accession>
<comment type="caution">
    <text evidence="2">The sequence shown here is derived from an EMBL/GenBank/DDBJ whole genome shotgun (WGS) entry which is preliminary data.</text>
</comment>
<dbReference type="AlphaFoldDB" id="A0ABD5NG02"/>
<feature type="transmembrane region" description="Helical" evidence="1">
    <location>
        <begin position="134"/>
        <end position="155"/>
    </location>
</feature>
<feature type="transmembrane region" description="Helical" evidence="1">
    <location>
        <begin position="49"/>
        <end position="72"/>
    </location>
</feature>
<dbReference type="GO" id="GO:0005886">
    <property type="term" value="C:plasma membrane"/>
    <property type="evidence" value="ECO:0007669"/>
    <property type="project" value="UniProtKB-SubCell"/>
</dbReference>
<evidence type="ECO:0000313" key="3">
    <source>
        <dbReference type="Proteomes" id="UP001595660"/>
    </source>
</evidence>
<keyword evidence="1" id="KW-0472">Membrane</keyword>
<keyword evidence="1" id="KW-0812">Transmembrane</keyword>
<proteinExistence type="predicted"/>
<name>A0ABD5NG02_9EURY</name>
<dbReference type="Proteomes" id="UP001595660">
    <property type="component" value="Unassembled WGS sequence"/>
</dbReference>
<evidence type="ECO:0000256" key="1">
    <source>
        <dbReference type="SAM" id="Phobius"/>
    </source>
</evidence>
<keyword evidence="1" id="KW-1133">Transmembrane helix</keyword>
<gene>
    <name evidence="2" type="ORF">ACFOKC_09085</name>
</gene>
<feature type="transmembrane region" description="Helical" evidence="1">
    <location>
        <begin position="18"/>
        <end position="37"/>
    </location>
</feature>
<sequence length="283" mass="31169">MSLYTVARDDFKNARRSYAVLGVIGVLTAIVVLIFAAEMNQYDHPYRTLFDVSFFLFLTFPIILAPLTYLSIAGDRDGGAIKYAMGLPNSRGEYVFGKLVSRLGVTLVAVALSIGVAFLFSLVTFVNAPDPVRFVKFALVSLLFAFSFVGIFVGVSAMTSKRSRAMLGVFGAYFVLVPFWFGFLPFVSLTNILSTATDLFGVTISENTGRLIQSLSPATSYLYATEIVYQGVLPTPYGSLNSNFVDPPNEIYRQFWFNALVMFAWGAVSLFAGYVSFRRSELG</sequence>
<protein>
    <submittedName>
        <fullName evidence="2">ABC transporter permease</fullName>
    </submittedName>
</protein>
<organism evidence="2 3">
    <name type="scientific">Halobacterium litoreum</name>
    <dbReference type="NCBI Taxonomy" id="2039234"/>
    <lineage>
        <taxon>Archaea</taxon>
        <taxon>Methanobacteriati</taxon>
        <taxon>Methanobacteriota</taxon>
        <taxon>Stenosarchaea group</taxon>
        <taxon>Halobacteria</taxon>
        <taxon>Halobacteriales</taxon>
        <taxon>Halobacteriaceae</taxon>
        <taxon>Halobacterium</taxon>
    </lineage>
</organism>
<evidence type="ECO:0000313" key="2">
    <source>
        <dbReference type="EMBL" id="MFC3477879.1"/>
    </source>
</evidence>
<feature type="transmembrane region" description="Helical" evidence="1">
    <location>
        <begin position="167"/>
        <end position="187"/>
    </location>
</feature>
<feature type="transmembrane region" description="Helical" evidence="1">
    <location>
        <begin position="255"/>
        <end position="277"/>
    </location>
</feature>
<feature type="transmembrane region" description="Helical" evidence="1">
    <location>
        <begin position="103"/>
        <end position="128"/>
    </location>
</feature>
<dbReference type="GeneID" id="69119128"/>
<keyword evidence="3" id="KW-1185">Reference proteome</keyword>
<dbReference type="EMBL" id="JBHRWN010000002">
    <property type="protein sequence ID" value="MFC3477879.1"/>
    <property type="molecule type" value="Genomic_DNA"/>
</dbReference>
<dbReference type="RefSeq" id="WP_232571002.1">
    <property type="nucleotide sequence ID" value="NZ_CP089466.1"/>
</dbReference>
<reference evidence="2 3" key="1">
    <citation type="journal article" date="2019" name="Int. J. Syst. Evol. Microbiol.">
        <title>The Global Catalogue of Microorganisms (GCM) 10K type strain sequencing project: providing services to taxonomists for standard genome sequencing and annotation.</title>
        <authorList>
            <consortium name="The Broad Institute Genomics Platform"/>
            <consortium name="The Broad Institute Genome Sequencing Center for Infectious Disease"/>
            <person name="Wu L."/>
            <person name="Ma J."/>
        </authorList>
    </citation>
    <scope>NUCLEOTIDE SEQUENCE [LARGE SCALE GENOMIC DNA]</scope>
    <source>
        <strain evidence="2 3">CGMCC 1.12562</strain>
    </source>
</reference>
<dbReference type="PANTHER" id="PTHR43471">
    <property type="entry name" value="ABC TRANSPORTER PERMEASE"/>
    <property type="match status" value="1"/>
</dbReference>
<dbReference type="Pfam" id="PF12679">
    <property type="entry name" value="ABC2_membrane_2"/>
    <property type="match status" value="1"/>
</dbReference>